<gene>
    <name evidence="1" type="ORF">S06H3_41183</name>
</gene>
<dbReference type="AlphaFoldDB" id="X1PX48"/>
<proteinExistence type="predicted"/>
<feature type="non-terminal residue" evidence="1">
    <location>
        <position position="159"/>
    </location>
</feature>
<organism evidence="1">
    <name type="scientific">marine sediment metagenome</name>
    <dbReference type="NCBI Taxonomy" id="412755"/>
    <lineage>
        <taxon>unclassified sequences</taxon>
        <taxon>metagenomes</taxon>
        <taxon>ecological metagenomes</taxon>
    </lineage>
</organism>
<accession>X1PX48</accession>
<protein>
    <submittedName>
        <fullName evidence="1">Uncharacterized protein</fullName>
    </submittedName>
</protein>
<sequence length="159" mass="17452">MPRTVIDALNAASSSRQWPKSQTAFEYLLRIGEIDIDEEWTRQQAENTLQTAEASLSSGNTEFGASLAVNFFDELVGPAICEAIEKLGDKKFEKLMLLALPTASSMNKGDILWHLSRVGSDTSVATLIKEVMSRPNAENAWEHRLRLAAANALVCIGTK</sequence>
<evidence type="ECO:0000313" key="1">
    <source>
        <dbReference type="EMBL" id="GAI43445.1"/>
    </source>
</evidence>
<reference evidence="1" key="1">
    <citation type="journal article" date="2014" name="Front. Microbiol.">
        <title>High frequency of phylogenetically diverse reductive dehalogenase-homologous genes in deep subseafloor sedimentary metagenomes.</title>
        <authorList>
            <person name="Kawai M."/>
            <person name="Futagami T."/>
            <person name="Toyoda A."/>
            <person name="Takaki Y."/>
            <person name="Nishi S."/>
            <person name="Hori S."/>
            <person name="Arai W."/>
            <person name="Tsubouchi T."/>
            <person name="Morono Y."/>
            <person name="Uchiyama I."/>
            <person name="Ito T."/>
            <person name="Fujiyama A."/>
            <person name="Inagaki F."/>
            <person name="Takami H."/>
        </authorList>
    </citation>
    <scope>NUCLEOTIDE SEQUENCE</scope>
    <source>
        <strain evidence="1">Expedition CK06-06</strain>
    </source>
</reference>
<dbReference type="EMBL" id="BARV01025349">
    <property type="protein sequence ID" value="GAI43445.1"/>
    <property type="molecule type" value="Genomic_DNA"/>
</dbReference>
<name>X1PX48_9ZZZZ</name>
<comment type="caution">
    <text evidence="1">The sequence shown here is derived from an EMBL/GenBank/DDBJ whole genome shotgun (WGS) entry which is preliminary data.</text>
</comment>